<dbReference type="SUPFAM" id="SSF52833">
    <property type="entry name" value="Thioredoxin-like"/>
    <property type="match status" value="1"/>
</dbReference>
<dbReference type="Gene3D" id="3.40.30.10">
    <property type="entry name" value="Glutaredoxin"/>
    <property type="match status" value="1"/>
</dbReference>
<dbReference type="SUPFAM" id="SSF47616">
    <property type="entry name" value="GST C-terminal domain-like"/>
    <property type="match status" value="1"/>
</dbReference>
<dbReference type="InterPro" id="IPR004045">
    <property type="entry name" value="Glutathione_S-Trfase_N"/>
</dbReference>
<dbReference type="InterPro" id="IPR036282">
    <property type="entry name" value="Glutathione-S-Trfase_C_sf"/>
</dbReference>
<dbReference type="OrthoDB" id="3587182at2759"/>
<protein>
    <recommendedName>
        <fullName evidence="1">GST N-terminal domain-containing protein</fullName>
    </recommendedName>
</protein>
<sequence length="250" mass="28281">MNTTLELFVLPWGVYPRRVLLYLSEKGLSKSPNIKITPVSISASAKLVAKGKPEGTVPVLKLPDGSFIKQSVAILQYFEEVCSHPDPEEPWQGELAKLASKESMLGRSAKERARARDMLSLTDEATMYFGFACHKGSRLFETREQMSPLASRFAFESCRKSLGLLEQYYAEQKSIGQGRQVNICDCALYSLLHFSKEMYGKDLCSEPELPNLQCFYQEFGQRESAQVSENHFPEQFQAIAAQWLPDEEDM</sequence>
<accession>A0A084B7R5</accession>
<dbReference type="Gene3D" id="1.20.1050.10">
    <property type="match status" value="1"/>
</dbReference>
<evidence type="ECO:0000313" key="2">
    <source>
        <dbReference type="EMBL" id="KEY73594.1"/>
    </source>
</evidence>
<proteinExistence type="predicted"/>
<name>A0A084B7R5_STACB</name>
<dbReference type="PROSITE" id="PS50404">
    <property type="entry name" value="GST_NTER"/>
    <property type="match status" value="1"/>
</dbReference>
<reference evidence="2 3" key="1">
    <citation type="journal article" date="2014" name="BMC Genomics">
        <title>Comparative genome sequencing reveals chemotype-specific gene clusters in the toxigenic black mold Stachybotrys.</title>
        <authorList>
            <person name="Semeiks J."/>
            <person name="Borek D."/>
            <person name="Otwinowski Z."/>
            <person name="Grishin N.V."/>
        </authorList>
    </citation>
    <scope>NUCLEOTIDE SEQUENCE [LARGE SCALE GENOMIC DNA]</scope>
    <source>
        <strain evidence="3">CBS 109288 / IBT 7711</strain>
    </source>
</reference>
<dbReference type="Proteomes" id="UP000028045">
    <property type="component" value="Unassembled WGS sequence"/>
</dbReference>
<dbReference type="AlphaFoldDB" id="A0A084B7R5"/>
<dbReference type="EMBL" id="KL647817">
    <property type="protein sequence ID" value="KEY73594.1"/>
    <property type="molecule type" value="Genomic_DNA"/>
</dbReference>
<dbReference type="Pfam" id="PF13409">
    <property type="entry name" value="GST_N_2"/>
    <property type="match status" value="1"/>
</dbReference>
<gene>
    <name evidence="2" type="ORF">S7711_09130</name>
</gene>
<feature type="domain" description="GST N-terminal" evidence="1">
    <location>
        <begin position="3"/>
        <end position="86"/>
    </location>
</feature>
<evidence type="ECO:0000313" key="3">
    <source>
        <dbReference type="Proteomes" id="UP000028045"/>
    </source>
</evidence>
<dbReference type="InterPro" id="IPR036249">
    <property type="entry name" value="Thioredoxin-like_sf"/>
</dbReference>
<organism evidence="2 3">
    <name type="scientific">Stachybotrys chartarum (strain CBS 109288 / IBT 7711)</name>
    <name type="common">Toxic black mold</name>
    <name type="synonym">Stilbospora chartarum</name>
    <dbReference type="NCBI Taxonomy" id="1280523"/>
    <lineage>
        <taxon>Eukaryota</taxon>
        <taxon>Fungi</taxon>
        <taxon>Dikarya</taxon>
        <taxon>Ascomycota</taxon>
        <taxon>Pezizomycotina</taxon>
        <taxon>Sordariomycetes</taxon>
        <taxon>Hypocreomycetidae</taxon>
        <taxon>Hypocreales</taxon>
        <taxon>Stachybotryaceae</taxon>
        <taxon>Stachybotrys</taxon>
    </lineage>
</organism>
<dbReference type="HOGENOM" id="CLU_093914_0_0_1"/>
<evidence type="ECO:0000259" key="1">
    <source>
        <dbReference type="PROSITE" id="PS50404"/>
    </source>
</evidence>
<keyword evidence="3" id="KW-1185">Reference proteome</keyword>